<dbReference type="PANTHER" id="PTHR43415">
    <property type="entry name" value="SPERMIDINE N(1)-ACETYLTRANSFERASE"/>
    <property type="match status" value="1"/>
</dbReference>
<proteinExistence type="predicted"/>
<protein>
    <submittedName>
        <fullName evidence="2">GNAT family N-acetyltransferase</fullName>
    </submittedName>
</protein>
<dbReference type="Gene3D" id="3.40.630.30">
    <property type="match status" value="1"/>
</dbReference>
<dbReference type="PANTHER" id="PTHR43415:SF5">
    <property type="entry name" value="ACETYLTRANSFERASE"/>
    <property type="match status" value="1"/>
</dbReference>
<dbReference type="EMBL" id="JAGKSP010000005">
    <property type="protein sequence ID" value="MBP3963940.1"/>
    <property type="molecule type" value="Genomic_DNA"/>
</dbReference>
<dbReference type="InterPro" id="IPR016181">
    <property type="entry name" value="Acyl_CoA_acyltransferase"/>
</dbReference>
<dbReference type="RefSeq" id="WP_210658818.1">
    <property type="nucleotide sequence ID" value="NZ_JAGKSP010000005.1"/>
</dbReference>
<keyword evidence="3" id="KW-1185">Reference proteome</keyword>
<evidence type="ECO:0000313" key="2">
    <source>
        <dbReference type="EMBL" id="MBP3963940.1"/>
    </source>
</evidence>
<evidence type="ECO:0000313" key="3">
    <source>
        <dbReference type="Proteomes" id="UP000673394"/>
    </source>
</evidence>
<sequence length="189" mass="21999">MKSYMWEGSKVRLRPLEFGDWEDYHQNDHDSEGARLCDMIHFPRTEEGTKSWAEEKVDHPAEGDNIWLSIETLEGVLVGSICTSHCDSRNGTFKYGIAIFREHWRQGYASEAIKLILGYYFEELRYAKANAHVYAFNSGSIALQEHLGFKQEGRLRDMIFTKGKHHDEFIYGLTKSEYEESLQEKSTMD</sequence>
<feature type="domain" description="N-acetyltransferase" evidence="1">
    <location>
        <begin position="11"/>
        <end position="176"/>
    </location>
</feature>
<gene>
    <name evidence="2" type="ORF">I8J30_14580</name>
</gene>
<dbReference type="Pfam" id="PF13302">
    <property type="entry name" value="Acetyltransf_3"/>
    <property type="match status" value="1"/>
</dbReference>
<dbReference type="PROSITE" id="PS51186">
    <property type="entry name" value="GNAT"/>
    <property type="match status" value="1"/>
</dbReference>
<dbReference type="InterPro" id="IPR000182">
    <property type="entry name" value="GNAT_dom"/>
</dbReference>
<dbReference type="SUPFAM" id="SSF55729">
    <property type="entry name" value="Acyl-CoA N-acyltransferases (Nat)"/>
    <property type="match status" value="1"/>
</dbReference>
<reference evidence="2 3" key="1">
    <citation type="submission" date="2021-04" db="EMBL/GenBank/DDBJ databases">
        <title>Paenibacillus sp. DLE-14 whole genome sequence.</title>
        <authorList>
            <person name="Ham Y.J."/>
        </authorList>
    </citation>
    <scope>NUCLEOTIDE SEQUENCE [LARGE SCALE GENOMIC DNA]</scope>
    <source>
        <strain evidence="2 3">DLE-14</strain>
    </source>
</reference>
<evidence type="ECO:0000259" key="1">
    <source>
        <dbReference type="PROSITE" id="PS51186"/>
    </source>
</evidence>
<comment type="caution">
    <text evidence="2">The sequence shown here is derived from an EMBL/GenBank/DDBJ whole genome shotgun (WGS) entry which is preliminary data.</text>
</comment>
<organism evidence="2 3">
    <name type="scientific">Paenibacillus lignilyticus</name>
    <dbReference type="NCBI Taxonomy" id="1172615"/>
    <lineage>
        <taxon>Bacteria</taxon>
        <taxon>Bacillati</taxon>
        <taxon>Bacillota</taxon>
        <taxon>Bacilli</taxon>
        <taxon>Bacillales</taxon>
        <taxon>Paenibacillaceae</taxon>
        <taxon>Paenibacillus</taxon>
    </lineage>
</organism>
<dbReference type="Proteomes" id="UP000673394">
    <property type="component" value="Unassembled WGS sequence"/>
</dbReference>
<name>A0ABS5CD79_9BACL</name>
<accession>A0ABS5CD79</accession>